<feature type="transmembrane region" description="Helical" evidence="6">
    <location>
        <begin position="182"/>
        <end position="208"/>
    </location>
</feature>
<accession>A0A2P7R3G6</accession>
<dbReference type="RefSeq" id="WP_106730008.1">
    <property type="nucleotide sequence ID" value="NZ_PXYG01000005.1"/>
</dbReference>
<keyword evidence="9" id="KW-1185">Reference proteome</keyword>
<keyword evidence="4 6" id="KW-1133">Transmembrane helix</keyword>
<dbReference type="EMBL" id="PXYG01000005">
    <property type="protein sequence ID" value="PSJ44757.1"/>
    <property type="molecule type" value="Genomic_DNA"/>
</dbReference>
<evidence type="ECO:0000313" key="9">
    <source>
        <dbReference type="Proteomes" id="UP000240243"/>
    </source>
</evidence>
<sequence>MTLWLAIRAELARLGADKTVLLTVFGGVLFYSFLYPTPYLRQQVSQVPLVLVDEDVTQASRRLAFMADASPRVRLAGQAATLAEARTWLVGERAFGILLIPDGFHRDLLLGRPVTVGIAANNGYFLIYGALVEGLVGASATLGAEIKVSRLSANGLPLTAAAERHSPFLLQARPLFNPGQGYLGYVIPAVFLLILHQTLLIGAGLLSVPGGRKGDLAARVGLLTVIYLLFSLYYFGWPFEHYQVPRQGRPLELLLFLLPFFIATALLGCLLGRLARRRERVTLLVLLSSLPLVFVAGFIWPVEALPPWLDALAQLVPSTQGIKGMLRLNQMGADFAQVLPYWSALWAQAAVLGGWHWTLGWRERRLVDS</sequence>
<proteinExistence type="predicted"/>
<dbReference type="PANTHER" id="PTHR30294:SF46">
    <property type="entry name" value="ABC TRANSPORTER PERMEASE"/>
    <property type="match status" value="1"/>
</dbReference>
<keyword evidence="2" id="KW-1003">Cell membrane</keyword>
<evidence type="ECO:0000256" key="6">
    <source>
        <dbReference type="SAM" id="Phobius"/>
    </source>
</evidence>
<dbReference type="OrthoDB" id="5592991at2"/>
<evidence type="ECO:0000313" key="8">
    <source>
        <dbReference type="EMBL" id="PSJ44757.1"/>
    </source>
</evidence>
<dbReference type="InterPro" id="IPR013525">
    <property type="entry name" value="ABC2_TM"/>
</dbReference>
<dbReference type="PANTHER" id="PTHR30294">
    <property type="entry name" value="MEMBRANE COMPONENT OF ABC TRANSPORTER YHHJ-RELATED"/>
    <property type="match status" value="1"/>
</dbReference>
<evidence type="ECO:0000256" key="3">
    <source>
        <dbReference type="ARBA" id="ARBA00022692"/>
    </source>
</evidence>
<dbReference type="GO" id="GO:0005886">
    <property type="term" value="C:plasma membrane"/>
    <property type="evidence" value="ECO:0007669"/>
    <property type="project" value="UniProtKB-SubCell"/>
</dbReference>
<organism evidence="8 9">
    <name type="scientific">Zobellella endophytica</name>
    <dbReference type="NCBI Taxonomy" id="2116700"/>
    <lineage>
        <taxon>Bacteria</taxon>
        <taxon>Pseudomonadati</taxon>
        <taxon>Pseudomonadota</taxon>
        <taxon>Gammaproteobacteria</taxon>
        <taxon>Aeromonadales</taxon>
        <taxon>Aeromonadaceae</taxon>
        <taxon>Zobellella</taxon>
    </lineage>
</organism>
<feature type="transmembrane region" description="Helical" evidence="6">
    <location>
        <begin position="283"/>
        <end position="302"/>
    </location>
</feature>
<feature type="domain" description="ABC-2 type transporter transmembrane" evidence="7">
    <location>
        <begin position="19"/>
        <end position="203"/>
    </location>
</feature>
<comment type="subcellular location">
    <subcellularLocation>
        <location evidence="1">Cell membrane</location>
        <topology evidence="1">Multi-pass membrane protein</topology>
    </subcellularLocation>
</comment>
<keyword evidence="3 6" id="KW-0812">Transmembrane</keyword>
<dbReference type="GO" id="GO:0140359">
    <property type="term" value="F:ABC-type transporter activity"/>
    <property type="evidence" value="ECO:0007669"/>
    <property type="project" value="InterPro"/>
</dbReference>
<dbReference type="AlphaFoldDB" id="A0A2P7R3G6"/>
<evidence type="ECO:0000259" key="7">
    <source>
        <dbReference type="Pfam" id="PF12698"/>
    </source>
</evidence>
<keyword evidence="5 6" id="KW-0472">Membrane</keyword>
<protein>
    <submittedName>
        <fullName evidence="8">ABC transporter</fullName>
    </submittedName>
</protein>
<feature type="domain" description="ABC-2 type transporter transmembrane" evidence="7">
    <location>
        <begin position="223"/>
        <end position="352"/>
    </location>
</feature>
<reference evidence="8 9" key="1">
    <citation type="submission" date="2018-03" db="EMBL/GenBank/DDBJ databases">
        <title>The draft genome of Zobellella sp. 59N8.</title>
        <authorList>
            <person name="Liu L."/>
            <person name="Li L."/>
            <person name="Zhang X."/>
            <person name="Liang L."/>
            <person name="Wang T."/>
        </authorList>
    </citation>
    <scope>NUCLEOTIDE SEQUENCE [LARGE SCALE GENOMIC DNA]</scope>
    <source>
        <strain evidence="8 9">59N8</strain>
    </source>
</reference>
<comment type="caution">
    <text evidence="8">The sequence shown here is derived from an EMBL/GenBank/DDBJ whole genome shotgun (WGS) entry which is preliminary data.</text>
</comment>
<evidence type="ECO:0000256" key="5">
    <source>
        <dbReference type="ARBA" id="ARBA00023136"/>
    </source>
</evidence>
<feature type="transmembrane region" description="Helical" evidence="6">
    <location>
        <begin position="20"/>
        <end position="40"/>
    </location>
</feature>
<evidence type="ECO:0000256" key="1">
    <source>
        <dbReference type="ARBA" id="ARBA00004651"/>
    </source>
</evidence>
<name>A0A2P7R3G6_9GAMM</name>
<dbReference type="Gene3D" id="3.40.1710.10">
    <property type="entry name" value="abc type-2 transporter like domain"/>
    <property type="match status" value="1"/>
</dbReference>
<evidence type="ECO:0000256" key="2">
    <source>
        <dbReference type="ARBA" id="ARBA00022475"/>
    </source>
</evidence>
<gene>
    <name evidence="8" type="ORF">C7H85_12330</name>
</gene>
<feature type="transmembrane region" description="Helical" evidence="6">
    <location>
        <begin position="339"/>
        <end position="359"/>
    </location>
</feature>
<dbReference type="InterPro" id="IPR051449">
    <property type="entry name" value="ABC-2_transporter_component"/>
</dbReference>
<evidence type="ECO:0000256" key="4">
    <source>
        <dbReference type="ARBA" id="ARBA00022989"/>
    </source>
</evidence>
<dbReference type="Proteomes" id="UP000240243">
    <property type="component" value="Unassembled WGS sequence"/>
</dbReference>
<feature type="transmembrane region" description="Helical" evidence="6">
    <location>
        <begin position="220"/>
        <end position="239"/>
    </location>
</feature>
<feature type="transmembrane region" description="Helical" evidence="6">
    <location>
        <begin position="251"/>
        <end position="271"/>
    </location>
</feature>
<dbReference type="Pfam" id="PF12698">
    <property type="entry name" value="ABC2_membrane_3"/>
    <property type="match status" value="2"/>
</dbReference>